<dbReference type="InterPro" id="IPR025197">
    <property type="entry name" value="DUF4116"/>
</dbReference>
<evidence type="ECO:0000259" key="1">
    <source>
        <dbReference type="Pfam" id="PF13475"/>
    </source>
</evidence>
<evidence type="ECO:0000313" key="2">
    <source>
        <dbReference type="EMBL" id="QHT26023.1"/>
    </source>
</evidence>
<dbReference type="EMBL" id="MN739777">
    <property type="protein sequence ID" value="QHT26023.1"/>
    <property type="molecule type" value="Genomic_DNA"/>
</dbReference>
<feature type="domain" description="DUF4116" evidence="1">
    <location>
        <begin position="246"/>
        <end position="285"/>
    </location>
</feature>
<protein>
    <recommendedName>
        <fullName evidence="1">DUF4116 domain-containing protein</fullName>
    </recommendedName>
</protein>
<name>A0A6C0ECA5_9ZZZZ</name>
<proteinExistence type="predicted"/>
<organism evidence="2">
    <name type="scientific">viral metagenome</name>
    <dbReference type="NCBI Taxonomy" id="1070528"/>
    <lineage>
        <taxon>unclassified sequences</taxon>
        <taxon>metagenomes</taxon>
        <taxon>organismal metagenomes</taxon>
    </lineage>
</organism>
<accession>A0A6C0ECA5</accession>
<sequence>MAYNIFSHVGVKRPVLTSIGVTLGIGSLVYYGTEKKIENDILTYSFNNDKSAFERFVIKNSNAIQKAFVTSQMYDRMDVYNFEMCKYAVLRDPSCISFISRCIEDYKYDKLLDVILEKDVITQPMDLSYLTPRAGDTSLISWRFGANINTYIKKYKGNMTELVNVNMYTYYHDNILTKIIEANPSNIQYFPSTLYKYDEYVTMALNIDPLVLKYVNKKYHTIDRVRKCVMKDGLYIEHIDNKPELICLLAVEQNPEALRYIPIFQTEKICERAVEKNGMMLKYCNHTSHKIIKLALTQNPDAIEFINFHKIDNMVALGYIAVYLENGGSFKKLKELLDKQDYLHNQYVCNGTYKSHLLRDKYIKQLALQMDPLCKLDVMYV</sequence>
<dbReference type="AlphaFoldDB" id="A0A6C0ECA5"/>
<dbReference type="Pfam" id="PF13475">
    <property type="entry name" value="DUF4116"/>
    <property type="match status" value="1"/>
</dbReference>
<reference evidence="2" key="1">
    <citation type="journal article" date="2020" name="Nature">
        <title>Giant virus diversity and host interactions through global metagenomics.</title>
        <authorList>
            <person name="Schulz F."/>
            <person name="Roux S."/>
            <person name="Paez-Espino D."/>
            <person name="Jungbluth S."/>
            <person name="Walsh D.A."/>
            <person name="Denef V.J."/>
            <person name="McMahon K.D."/>
            <person name="Konstantinidis K.T."/>
            <person name="Eloe-Fadrosh E.A."/>
            <person name="Kyrpides N.C."/>
            <person name="Woyke T."/>
        </authorList>
    </citation>
    <scope>NUCLEOTIDE SEQUENCE</scope>
    <source>
        <strain evidence="2">GVMAG-M-3300023179-27</strain>
    </source>
</reference>